<dbReference type="Pfam" id="PF06825">
    <property type="entry name" value="HSBP1"/>
    <property type="match status" value="1"/>
</dbReference>
<dbReference type="Gene3D" id="1.20.5.430">
    <property type="match status" value="1"/>
</dbReference>
<evidence type="ECO:0000256" key="2">
    <source>
        <dbReference type="SAM" id="Coils"/>
    </source>
</evidence>
<keyword evidence="5" id="KW-1185">Reference proteome</keyword>
<dbReference type="PANTHER" id="PTHR19424">
    <property type="entry name" value="HEAT SHOCK FACTOR BINDING PROTEIN 1"/>
    <property type="match status" value="1"/>
</dbReference>
<dbReference type="GO" id="GO:0005829">
    <property type="term" value="C:cytosol"/>
    <property type="evidence" value="ECO:0007669"/>
    <property type="project" value="TreeGrafter"/>
</dbReference>
<dbReference type="GO" id="GO:0005634">
    <property type="term" value="C:nucleus"/>
    <property type="evidence" value="ECO:0007669"/>
    <property type="project" value="TreeGrafter"/>
</dbReference>
<evidence type="ECO:0000313" key="5">
    <source>
        <dbReference type="Proteomes" id="UP000803884"/>
    </source>
</evidence>
<dbReference type="EMBL" id="JAAQHG020000003">
    <property type="protein sequence ID" value="KAL1589968.1"/>
    <property type="molecule type" value="Genomic_DNA"/>
</dbReference>
<keyword evidence="2" id="KW-0175">Coiled coil</keyword>
<dbReference type="RefSeq" id="XP_069233073.1">
    <property type="nucleotide sequence ID" value="XM_069369748.1"/>
</dbReference>
<dbReference type="GO" id="GO:0003714">
    <property type="term" value="F:transcription corepressor activity"/>
    <property type="evidence" value="ECO:0007669"/>
    <property type="project" value="InterPro"/>
</dbReference>
<dbReference type="AlphaFoldDB" id="A0AB34L2I4"/>
<evidence type="ECO:0000313" key="4">
    <source>
        <dbReference type="EMBL" id="KAL1589968.1"/>
    </source>
</evidence>
<accession>A0AB34L2I4</accession>
<evidence type="ECO:0000256" key="3">
    <source>
        <dbReference type="SAM" id="MobiDB-lite"/>
    </source>
</evidence>
<feature type="region of interest" description="Disordered" evidence="3">
    <location>
        <begin position="1"/>
        <end position="31"/>
    </location>
</feature>
<proteinExistence type="inferred from homology"/>
<gene>
    <name evidence="4" type="ORF">WHR41_01142</name>
</gene>
<sequence>MASDSTATLSAQVNRLSISGTPSPSSETQPSDLVSVVDDLLNQLNSKFSTMSSDLIAKMDEMSQRLDSLEATIQASNAQNDSDAEKQ</sequence>
<reference evidence="4 5" key="1">
    <citation type="journal article" date="2020" name="Microbiol. Resour. Announc.">
        <title>Draft Genome Sequence of a Cladosporium Species Isolated from the Mesophotic Ascidian Didemnum maculosum.</title>
        <authorList>
            <person name="Gioti A."/>
            <person name="Siaperas R."/>
            <person name="Nikolaivits E."/>
            <person name="Le Goff G."/>
            <person name="Ouazzani J."/>
            <person name="Kotoulas G."/>
            <person name="Topakas E."/>
        </authorList>
    </citation>
    <scope>NUCLEOTIDE SEQUENCE [LARGE SCALE GENOMIC DNA]</scope>
    <source>
        <strain evidence="4 5">TM138-S3</strain>
    </source>
</reference>
<feature type="coiled-coil region" evidence="2">
    <location>
        <begin position="52"/>
        <end position="79"/>
    </location>
</feature>
<dbReference type="Proteomes" id="UP000803884">
    <property type="component" value="Unassembled WGS sequence"/>
</dbReference>
<evidence type="ECO:0008006" key="6">
    <source>
        <dbReference type="Google" id="ProtNLM"/>
    </source>
</evidence>
<name>A0AB34L2I4_9PEZI</name>
<dbReference type="GO" id="GO:0070370">
    <property type="term" value="P:cellular heat acclimation"/>
    <property type="evidence" value="ECO:0007669"/>
    <property type="project" value="TreeGrafter"/>
</dbReference>
<comment type="similarity">
    <text evidence="1">Belongs to the HSBP1 family.</text>
</comment>
<dbReference type="InterPro" id="IPR009643">
    <property type="entry name" value="HS1-bd"/>
</dbReference>
<protein>
    <recommendedName>
        <fullName evidence="6">Heat shock factor binding protein 1</fullName>
    </recommendedName>
</protein>
<comment type="caution">
    <text evidence="4">The sequence shown here is derived from an EMBL/GenBank/DDBJ whole genome shotgun (WGS) entry which is preliminary data.</text>
</comment>
<dbReference type="PANTHER" id="PTHR19424:SF0">
    <property type="entry name" value="HEAT SHOCK FACTOR BINDING PROTEIN 1"/>
    <property type="match status" value="1"/>
</dbReference>
<evidence type="ECO:0000256" key="1">
    <source>
        <dbReference type="ARBA" id="ARBA00006349"/>
    </source>
</evidence>
<organism evidence="4 5">
    <name type="scientific">Cladosporium halotolerans</name>
    <dbReference type="NCBI Taxonomy" id="1052096"/>
    <lineage>
        <taxon>Eukaryota</taxon>
        <taxon>Fungi</taxon>
        <taxon>Dikarya</taxon>
        <taxon>Ascomycota</taxon>
        <taxon>Pezizomycotina</taxon>
        <taxon>Dothideomycetes</taxon>
        <taxon>Dothideomycetidae</taxon>
        <taxon>Cladosporiales</taxon>
        <taxon>Cladosporiaceae</taxon>
        <taxon>Cladosporium</taxon>
    </lineage>
</organism>
<dbReference type="GeneID" id="96002586"/>